<feature type="region of interest" description="Disordered" evidence="1">
    <location>
        <begin position="61"/>
        <end position="84"/>
    </location>
</feature>
<name>A0A225DD44_9BACT</name>
<organism evidence="2 3">
    <name type="scientific">Fimbriiglobus ruber</name>
    <dbReference type="NCBI Taxonomy" id="1908690"/>
    <lineage>
        <taxon>Bacteria</taxon>
        <taxon>Pseudomonadati</taxon>
        <taxon>Planctomycetota</taxon>
        <taxon>Planctomycetia</taxon>
        <taxon>Gemmatales</taxon>
        <taxon>Gemmataceae</taxon>
        <taxon>Fimbriiglobus</taxon>
    </lineage>
</organism>
<proteinExistence type="predicted"/>
<reference evidence="3" key="1">
    <citation type="submission" date="2017-06" db="EMBL/GenBank/DDBJ databases">
        <title>Genome analysis of Fimbriiglobus ruber SP5, the first member of the order Planctomycetales with confirmed chitinolytic capability.</title>
        <authorList>
            <person name="Ravin N.V."/>
            <person name="Rakitin A.L."/>
            <person name="Ivanova A.A."/>
            <person name="Beletsky A.V."/>
            <person name="Kulichevskaya I.S."/>
            <person name="Mardanov A.V."/>
            <person name="Dedysh S.N."/>
        </authorList>
    </citation>
    <scope>NUCLEOTIDE SEQUENCE [LARGE SCALE GENOMIC DNA]</scope>
    <source>
        <strain evidence="3">SP5</strain>
    </source>
</reference>
<dbReference type="RefSeq" id="WP_088257446.1">
    <property type="nucleotide sequence ID" value="NZ_NIDE01000014.1"/>
</dbReference>
<feature type="compositionally biased region" description="Basic and acidic residues" evidence="1">
    <location>
        <begin position="61"/>
        <end position="71"/>
    </location>
</feature>
<keyword evidence="3" id="KW-1185">Reference proteome</keyword>
<evidence type="ECO:0000256" key="1">
    <source>
        <dbReference type="SAM" id="MobiDB-lite"/>
    </source>
</evidence>
<protein>
    <submittedName>
        <fullName evidence="2">Uncharacterized protein</fullName>
    </submittedName>
</protein>
<dbReference type="OrthoDB" id="274237at2"/>
<dbReference type="AlphaFoldDB" id="A0A225DD44"/>
<sequence>MSNPVFYAAAGESPHREKRSRGLCRHCGVKPVNRPRRLCWGCYYTPEIKALYKPLGTHAGRRDIGRGEHPRPLPADPCPHQPGTAGKIAELIRRAEAGEGLWHPGDAVFTPPPEPAA</sequence>
<gene>
    <name evidence="2" type="ORF">FRUB_06674</name>
</gene>
<evidence type="ECO:0000313" key="2">
    <source>
        <dbReference type="EMBL" id="OWK37554.1"/>
    </source>
</evidence>
<accession>A0A225DD44</accession>
<evidence type="ECO:0000313" key="3">
    <source>
        <dbReference type="Proteomes" id="UP000214646"/>
    </source>
</evidence>
<dbReference type="EMBL" id="NIDE01000014">
    <property type="protein sequence ID" value="OWK37554.1"/>
    <property type="molecule type" value="Genomic_DNA"/>
</dbReference>
<comment type="caution">
    <text evidence="2">The sequence shown here is derived from an EMBL/GenBank/DDBJ whole genome shotgun (WGS) entry which is preliminary data.</text>
</comment>
<dbReference type="Proteomes" id="UP000214646">
    <property type="component" value="Unassembled WGS sequence"/>
</dbReference>